<dbReference type="GO" id="GO:0071424">
    <property type="term" value="F:rRNA (cytosine-N4-)-methyltransferase activity"/>
    <property type="evidence" value="ECO:0007669"/>
    <property type="project" value="TreeGrafter"/>
</dbReference>
<keyword evidence="2 6" id="KW-0489">Methyltransferase</keyword>
<dbReference type="InterPro" id="IPR029063">
    <property type="entry name" value="SAM-dependent_MTases_sf"/>
</dbReference>
<dbReference type="InterPro" id="IPR002903">
    <property type="entry name" value="RsmH"/>
</dbReference>
<dbReference type="Proteomes" id="UP000192578">
    <property type="component" value="Unassembled WGS sequence"/>
</dbReference>
<dbReference type="Pfam" id="PF01795">
    <property type="entry name" value="Methyltransf_5"/>
    <property type="match status" value="1"/>
</dbReference>
<gene>
    <name evidence="6" type="ORF">BV898_09010</name>
</gene>
<evidence type="ECO:0000256" key="2">
    <source>
        <dbReference type="ARBA" id="ARBA00022603"/>
    </source>
</evidence>
<dbReference type="OrthoDB" id="16290at2759"/>
<dbReference type="Gene3D" id="3.40.50.150">
    <property type="entry name" value="Vaccinia Virus protein VP39"/>
    <property type="match status" value="1"/>
</dbReference>
<dbReference type="NCBIfam" id="TIGR00006">
    <property type="entry name" value="16S rRNA (cytosine(1402)-N(4))-methyltransferase RsmH"/>
    <property type="match status" value="1"/>
</dbReference>
<reference evidence="7" key="1">
    <citation type="submission" date="2017-01" db="EMBL/GenBank/DDBJ databases">
        <title>Comparative genomics of anhydrobiosis in the tardigrade Hypsibius dujardini.</title>
        <authorList>
            <person name="Yoshida Y."/>
            <person name="Koutsovoulos G."/>
            <person name="Laetsch D."/>
            <person name="Stevens L."/>
            <person name="Kumar S."/>
            <person name="Horikawa D."/>
            <person name="Ishino K."/>
            <person name="Komine S."/>
            <person name="Tomita M."/>
            <person name="Blaxter M."/>
            <person name="Arakawa K."/>
        </authorList>
    </citation>
    <scope>NUCLEOTIDE SEQUENCE [LARGE SCALE GENOMIC DNA]</scope>
    <source>
        <strain evidence="7">Z151</strain>
    </source>
</reference>
<dbReference type="HAMAP" id="MF_01007">
    <property type="entry name" value="16SrRNA_methyltr_H"/>
    <property type="match status" value="1"/>
</dbReference>
<accession>A0A1W0WNR2</accession>
<comment type="similarity">
    <text evidence="1">Belongs to the methyltransferase superfamily. RsmH family.</text>
</comment>
<dbReference type="AlphaFoldDB" id="A0A1W0WNR2"/>
<dbReference type="PANTHER" id="PTHR11265">
    <property type="entry name" value="S-ADENOSYL-METHYLTRANSFERASE MRAW"/>
    <property type="match status" value="1"/>
</dbReference>
<dbReference type="InterPro" id="IPR023397">
    <property type="entry name" value="SAM-dep_MeTrfase_MraW_recog"/>
</dbReference>
<proteinExistence type="inferred from homology"/>
<dbReference type="SUPFAM" id="SSF53335">
    <property type="entry name" value="S-adenosyl-L-methionine-dependent methyltransferases"/>
    <property type="match status" value="1"/>
</dbReference>
<evidence type="ECO:0000256" key="5">
    <source>
        <dbReference type="SAM" id="MobiDB-lite"/>
    </source>
</evidence>
<evidence type="ECO:0000256" key="1">
    <source>
        <dbReference type="ARBA" id="ARBA00010396"/>
    </source>
</evidence>
<feature type="region of interest" description="Disordered" evidence="5">
    <location>
        <begin position="63"/>
        <end position="97"/>
    </location>
</feature>
<keyword evidence="4" id="KW-0949">S-adenosyl-L-methionine</keyword>
<dbReference type="SUPFAM" id="SSF81799">
    <property type="entry name" value="Putative methyltransferase TM0872, insert domain"/>
    <property type="match status" value="1"/>
</dbReference>
<dbReference type="GO" id="GO:0070475">
    <property type="term" value="P:rRNA base methylation"/>
    <property type="evidence" value="ECO:0007669"/>
    <property type="project" value="TreeGrafter"/>
</dbReference>
<evidence type="ECO:0000313" key="6">
    <source>
        <dbReference type="EMBL" id="OQV16838.1"/>
    </source>
</evidence>
<protein>
    <submittedName>
        <fullName evidence="6">Methyltransferase-like protein 15-like protein</fullName>
    </submittedName>
</protein>
<comment type="caution">
    <text evidence="6">The sequence shown here is derived from an EMBL/GenBank/DDBJ whole genome shotgun (WGS) entry which is preliminary data.</text>
</comment>
<sequence>MTIRRSGVRLFSLFNTRIWKESLRFPIVSRRTHSTAAPSWTVQLDSSPPFDPKMHWDSREEIGEGAADTEASGSGGEGENDDSQFNPTAPGETAPPHIPVLCREVMDSFWRLDSLAHHAPIFLDMTFGAGGHSAALLETFPDCTIYALDRDPIARQYATALQARYPGRLIPLTGKFSDLPVLLREQRVTTQFDGIILDAGCSSMQMDQAERGFAFSRPDAPLDMRMDGGGPGGSEVTAADVVNRMNEEDLAEIFKKYGDERHYKRIARAIVESRFMMKKFRTTGDLANCVMDVIGSDSRDRLSRKQHPATRVFQALRIFVNDELNELDYGLQIGHNLLRTKGIFVSITFHSKECKLVREHFHSADWRDRLLEDPKNPELSRLYRNQARFLPKDDVLDVMQFRWMLLNKKAIEPSEKETEFNPRSRSAKLRAALKISV</sequence>
<evidence type="ECO:0000256" key="4">
    <source>
        <dbReference type="ARBA" id="ARBA00022691"/>
    </source>
</evidence>
<evidence type="ECO:0000256" key="3">
    <source>
        <dbReference type="ARBA" id="ARBA00022679"/>
    </source>
</evidence>
<dbReference type="EMBL" id="MTYJ01000069">
    <property type="protein sequence ID" value="OQV16838.1"/>
    <property type="molecule type" value="Genomic_DNA"/>
</dbReference>
<name>A0A1W0WNR2_HYPEX</name>
<organism evidence="6 7">
    <name type="scientific">Hypsibius exemplaris</name>
    <name type="common">Freshwater tardigrade</name>
    <dbReference type="NCBI Taxonomy" id="2072580"/>
    <lineage>
        <taxon>Eukaryota</taxon>
        <taxon>Metazoa</taxon>
        <taxon>Ecdysozoa</taxon>
        <taxon>Tardigrada</taxon>
        <taxon>Eutardigrada</taxon>
        <taxon>Parachela</taxon>
        <taxon>Hypsibioidea</taxon>
        <taxon>Hypsibiidae</taxon>
        <taxon>Hypsibius</taxon>
    </lineage>
</organism>
<keyword evidence="7" id="KW-1185">Reference proteome</keyword>
<keyword evidence="3" id="KW-0808">Transferase</keyword>
<dbReference type="PANTHER" id="PTHR11265:SF0">
    <property type="entry name" value="12S RRNA N4-METHYLCYTIDINE METHYLTRANSFERASE"/>
    <property type="match status" value="1"/>
</dbReference>
<dbReference type="Gene3D" id="1.10.150.170">
    <property type="entry name" value="Putative methyltransferase TM0872, insert domain"/>
    <property type="match status" value="1"/>
</dbReference>
<evidence type="ECO:0000313" key="7">
    <source>
        <dbReference type="Proteomes" id="UP000192578"/>
    </source>
</evidence>
<dbReference type="CDD" id="cd02440">
    <property type="entry name" value="AdoMet_MTases"/>
    <property type="match status" value="1"/>
</dbReference>